<dbReference type="AlphaFoldDB" id="A0A2V3J1T8"/>
<sequence length="303" mass="32380">MHSQTVFLPVFPLRFPASSSPQTNRRRPPQASAAQPPSAQGRGRRLAKRLVGRYELARLSIPPDALLARNPNEEAPFAAAIALVALSILVPPLIPNAPSSAPIVAPAAAAALSVWAVDALALNSLLSRALSLALVPARRIAAHEAAHLLVAYLLGFSPLTFQLPAPLTLIRDAESCGVEFENVTVTSSVAHELVAVALAGVVAEISQYGRAYGGNDDFVQARRLAKQAGFSEHQVRNTCRWGVLTAFQLLEQHDSAYQRLISAMIDGADLQSCVQIIERFVDREELLAPYDPAAATATTVYDA</sequence>
<dbReference type="Gene3D" id="1.20.58.760">
    <property type="entry name" value="Peptidase M41"/>
    <property type="match status" value="1"/>
</dbReference>
<comment type="caution">
    <text evidence="2">The sequence shown here is derived from an EMBL/GenBank/DDBJ whole genome shotgun (WGS) entry which is preliminary data.</text>
</comment>
<dbReference type="EMBL" id="NBIV01000018">
    <property type="protein sequence ID" value="PXF47937.1"/>
    <property type="molecule type" value="Genomic_DNA"/>
</dbReference>
<dbReference type="STRING" id="448386.A0A2V3J1T8"/>
<keyword evidence="3" id="KW-1185">Reference proteome</keyword>
<dbReference type="GO" id="GO:0004222">
    <property type="term" value="F:metalloendopeptidase activity"/>
    <property type="evidence" value="ECO:0007669"/>
    <property type="project" value="InterPro"/>
</dbReference>
<organism evidence="2 3">
    <name type="scientific">Gracilariopsis chorda</name>
    <dbReference type="NCBI Taxonomy" id="448386"/>
    <lineage>
        <taxon>Eukaryota</taxon>
        <taxon>Rhodophyta</taxon>
        <taxon>Florideophyceae</taxon>
        <taxon>Rhodymeniophycidae</taxon>
        <taxon>Gracilariales</taxon>
        <taxon>Gracilariaceae</taxon>
        <taxon>Gracilariopsis</taxon>
    </lineage>
</organism>
<accession>A0A2V3J1T8</accession>
<protein>
    <submittedName>
        <fullName evidence="2">Uncharacterized protein</fullName>
    </submittedName>
</protein>
<dbReference type="SUPFAM" id="SSF140990">
    <property type="entry name" value="FtsH protease domain-like"/>
    <property type="match status" value="1"/>
</dbReference>
<feature type="compositionally biased region" description="Low complexity" evidence="1">
    <location>
        <begin position="29"/>
        <end position="40"/>
    </location>
</feature>
<evidence type="ECO:0000313" key="2">
    <source>
        <dbReference type="EMBL" id="PXF47937.1"/>
    </source>
</evidence>
<dbReference type="GO" id="GO:0006508">
    <property type="term" value="P:proteolysis"/>
    <property type="evidence" value="ECO:0007669"/>
    <property type="project" value="InterPro"/>
</dbReference>
<dbReference type="PANTHER" id="PTHR33471">
    <property type="entry name" value="ATP-DEPENDENT ZINC METALLOPROTEASE-RELATED"/>
    <property type="match status" value="1"/>
</dbReference>
<evidence type="ECO:0000313" key="3">
    <source>
        <dbReference type="Proteomes" id="UP000247409"/>
    </source>
</evidence>
<gene>
    <name evidence="2" type="ORF">BWQ96_02323</name>
</gene>
<proteinExistence type="predicted"/>
<reference evidence="2 3" key="1">
    <citation type="journal article" date="2018" name="Mol. Biol. Evol.">
        <title>Analysis of the draft genome of the red seaweed Gracilariopsis chorda provides insights into genome size evolution in Rhodophyta.</title>
        <authorList>
            <person name="Lee J."/>
            <person name="Yang E.C."/>
            <person name="Graf L."/>
            <person name="Yang J.H."/>
            <person name="Qiu H."/>
            <person name="Zel Zion U."/>
            <person name="Chan C.X."/>
            <person name="Stephens T.G."/>
            <person name="Weber A.P.M."/>
            <person name="Boo G.H."/>
            <person name="Boo S.M."/>
            <person name="Kim K.M."/>
            <person name="Shin Y."/>
            <person name="Jung M."/>
            <person name="Lee S.J."/>
            <person name="Yim H.S."/>
            <person name="Lee J.H."/>
            <person name="Bhattacharya D."/>
            <person name="Yoon H.S."/>
        </authorList>
    </citation>
    <scope>NUCLEOTIDE SEQUENCE [LARGE SCALE GENOMIC DNA]</scope>
    <source>
        <strain evidence="2 3">SKKU-2015</strain>
        <tissue evidence="2">Whole body</tissue>
    </source>
</reference>
<dbReference type="PANTHER" id="PTHR33471:SF7">
    <property type="entry name" value="ATP-DEPENDENT ZINC METALLOPROTEASE-RELATED"/>
    <property type="match status" value="1"/>
</dbReference>
<dbReference type="GO" id="GO:0005524">
    <property type="term" value="F:ATP binding"/>
    <property type="evidence" value="ECO:0007669"/>
    <property type="project" value="InterPro"/>
</dbReference>
<name>A0A2V3J1T8_9FLOR</name>
<evidence type="ECO:0000256" key="1">
    <source>
        <dbReference type="SAM" id="MobiDB-lite"/>
    </source>
</evidence>
<dbReference type="Proteomes" id="UP000247409">
    <property type="component" value="Unassembled WGS sequence"/>
</dbReference>
<dbReference type="InterPro" id="IPR037219">
    <property type="entry name" value="Peptidase_M41-like"/>
</dbReference>
<dbReference type="OrthoDB" id="66620at2759"/>
<dbReference type="GO" id="GO:0004176">
    <property type="term" value="F:ATP-dependent peptidase activity"/>
    <property type="evidence" value="ECO:0007669"/>
    <property type="project" value="InterPro"/>
</dbReference>
<feature type="region of interest" description="Disordered" evidence="1">
    <location>
        <begin position="18"/>
        <end position="44"/>
    </location>
</feature>